<dbReference type="PANTHER" id="PTHR35936">
    <property type="entry name" value="MEMBRANE-BOUND LYTIC MUREIN TRANSGLYCOSYLASE F"/>
    <property type="match status" value="1"/>
</dbReference>
<dbReference type="OMA" id="ENNCEAG"/>
<proteinExistence type="predicted"/>
<dbReference type="GeneID" id="106151505"/>
<feature type="compositionally biased region" description="Basic and acidic residues" evidence="2">
    <location>
        <begin position="14"/>
        <end position="32"/>
    </location>
</feature>
<evidence type="ECO:0000256" key="2">
    <source>
        <dbReference type="SAM" id="MobiDB-lite"/>
    </source>
</evidence>
<dbReference type="Pfam" id="PF00497">
    <property type="entry name" value="SBP_bac_3"/>
    <property type="match status" value="1"/>
</dbReference>
<dbReference type="SUPFAM" id="SSF53850">
    <property type="entry name" value="Periplasmic binding protein-like II"/>
    <property type="match status" value="1"/>
</dbReference>
<keyword evidence="5" id="KW-1185">Reference proteome</keyword>
<feature type="transmembrane region" description="Helical" evidence="3">
    <location>
        <begin position="39"/>
        <end position="62"/>
    </location>
</feature>
<accession>A0A1S3H551</accession>
<reference evidence="6" key="1">
    <citation type="submission" date="2025-08" db="UniProtKB">
        <authorList>
            <consortium name="RefSeq"/>
        </authorList>
    </citation>
    <scope>IDENTIFICATION</scope>
    <source>
        <tissue evidence="6">Gonads</tissue>
    </source>
</reference>
<dbReference type="Proteomes" id="UP000085678">
    <property type="component" value="Unplaced"/>
</dbReference>
<dbReference type="RefSeq" id="XP_013380264.1">
    <property type="nucleotide sequence ID" value="XM_013524810.1"/>
</dbReference>
<name>A0A1S3H551_LINAN</name>
<dbReference type="KEGG" id="lak:106151505"/>
<protein>
    <submittedName>
        <fullName evidence="6">Uncharacterized protein LOC106151505</fullName>
    </submittedName>
</protein>
<dbReference type="InParanoid" id="A0A1S3H551"/>
<evidence type="ECO:0000259" key="4">
    <source>
        <dbReference type="Pfam" id="PF00497"/>
    </source>
</evidence>
<dbReference type="OrthoDB" id="5984008at2759"/>
<keyword evidence="3" id="KW-0472">Membrane</keyword>
<dbReference type="InterPro" id="IPR001638">
    <property type="entry name" value="Solute-binding_3/MltF_N"/>
</dbReference>
<evidence type="ECO:0000256" key="3">
    <source>
        <dbReference type="SAM" id="Phobius"/>
    </source>
</evidence>
<gene>
    <name evidence="6" type="primary">LOC106151505</name>
</gene>
<evidence type="ECO:0000313" key="6">
    <source>
        <dbReference type="RefSeq" id="XP_013380264.1"/>
    </source>
</evidence>
<sequence>MSDDPEGVILNEKQSSHTHTDQQQMTKEEKGEGSMSRTAIAIAVLALLIAVVACVLVLLVWIRPELVSPPATAKDSEAIAKQSATEAAAQIKTMVDSIKEEMKNQAKSQQTHTFAYSNDWPPMDYLDSQGFLKGLSMDLVKEACKVAEKNCSHVLSNDISQCWDTSKKTGAGLVNRWYTACVGWYPTPERLNAFDFVGSLYAPEQAALYVRPGSRVTSVTGRNVGFREGWNTDAACLARNSIDVPEANRVTGSTFTELRNKLNNTEIDLIFAPVNTFSDLVVLDTKYVCTLGSAGLMMRKDIKNSMMWFHDAVEKMKTSGKFSEICGNALRDHGKAGICVAG</sequence>
<keyword evidence="1" id="KW-0732">Signal</keyword>
<feature type="domain" description="Solute-binding protein family 3/N-terminal" evidence="4">
    <location>
        <begin position="114"/>
        <end position="325"/>
    </location>
</feature>
<feature type="region of interest" description="Disordered" evidence="2">
    <location>
        <begin position="1"/>
        <end position="33"/>
    </location>
</feature>
<evidence type="ECO:0000256" key="1">
    <source>
        <dbReference type="ARBA" id="ARBA00022729"/>
    </source>
</evidence>
<keyword evidence="3" id="KW-1133">Transmembrane helix</keyword>
<keyword evidence="3" id="KW-0812">Transmembrane</keyword>
<dbReference type="AlphaFoldDB" id="A0A1S3H551"/>
<dbReference type="Gene3D" id="3.40.190.10">
    <property type="entry name" value="Periplasmic binding protein-like II"/>
    <property type="match status" value="2"/>
</dbReference>
<dbReference type="PANTHER" id="PTHR35936:SF19">
    <property type="entry name" value="AMINO-ACID-BINDING PROTEIN YXEM-RELATED"/>
    <property type="match status" value="1"/>
</dbReference>
<organism evidence="5 6">
    <name type="scientific">Lingula anatina</name>
    <name type="common">Brachiopod</name>
    <name type="synonym">Lingula unguis</name>
    <dbReference type="NCBI Taxonomy" id="7574"/>
    <lineage>
        <taxon>Eukaryota</taxon>
        <taxon>Metazoa</taxon>
        <taxon>Spiralia</taxon>
        <taxon>Lophotrochozoa</taxon>
        <taxon>Brachiopoda</taxon>
        <taxon>Linguliformea</taxon>
        <taxon>Lingulata</taxon>
        <taxon>Lingulida</taxon>
        <taxon>Linguloidea</taxon>
        <taxon>Lingulidae</taxon>
        <taxon>Lingula</taxon>
    </lineage>
</organism>
<evidence type="ECO:0000313" key="5">
    <source>
        <dbReference type="Proteomes" id="UP000085678"/>
    </source>
</evidence>